<evidence type="ECO:0000313" key="3">
    <source>
        <dbReference type="EMBL" id="KAJ8489939.1"/>
    </source>
</evidence>
<dbReference type="EMBL" id="JAPEVG010000042">
    <property type="protein sequence ID" value="KAJ8489939.1"/>
    <property type="molecule type" value="Genomic_DNA"/>
</dbReference>
<proteinExistence type="predicted"/>
<organism evidence="3 4">
    <name type="scientific">Trametes cubensis</name>
    <dbReference type="NCBI Taxonomy" id="1111947"/>
    <lineage>
        <taxon>Eukaryota</taxon>
        <taxon>Fungi</taxon>
        <taxon>Dikarya</taxon>
        <taxon>Basidiomycota</taxon>
        <taxon>Agaricomycotina</taxon>
        <taxon>Agaricomycetes</taxon>
        <taxon>Polyporales</taxon>
        <taxon>Polyporaceae</taxon>
        <taxon>Trametes</taxon>
    </lineage>
</organism>
<dbReference type="PANTHER" id="PTHR48079:SF6">
    <property type="entry name" value="NAD(P)-BINDING DOMAIN-CONTAINING PROTEIN-RELATED"/>
    <property type="match status" value="1"/>
</dbReference>
<dbReference type="GO" id="GO:0004029">
    <property type="term" value="F:aldehyde dehydrogenase (NAD+) activity"/>
    <property type="evidence" value="ECO:0007669"/>
    <property type="project" value="TreeGrafter"/>
</dbReference>
<dbReference type="Pfam" id="PF13460">
    <property type="entry name" value="NAD_binding_10"/>
    <property type="match status" value="1"/>
</dbReference>
<evidence type="ECO:0000256" key="1">
    <source>
        <dbReference type="SAM" id="MobiDB-lite"/>
    </source>
</evidence>
<accession>A0AAD7TZZ1</accession>
<keyword evidence="4" id="KW-1185">Reference proteome</keyword>
<gene>
    <name evidence="3" type="ORF">ONZ51_g2622</name>
</gene>
<sequence length="388" mass="42578">MVTWLHNLASLMSTSSLENKNGTEDVPSDPHRRLTPSDSVKSMSANKTPIFLTGATGYIGGAVLERLLRHPSTNTFDITVLVRNAEKAKILESKFPVNVVVGTHQDLDKLESLAENSHVVFHCADADDLPAAKAILSGLRKRHSKLGDLPILIHTSGTGVLTDDARGMHITETIYSDLNVEQIKSIPPTAFHRNVDLTIIEADQEGYVRSHIILPSTIYGIATGPLFDAGVSNPHSIQIPLLIKASLARKQAGMVGEGKALWPDVHIDDVADLYIVLFDSIVSNPDKTGHGWEGFYFGENGEHSWYQISRAIGEALVELGISQDPEPTAFSREELIKYFGSEQMGNYAGSNSRCRADRGRSIGWKPTRTSEDMIKSIKPEVEAYLKKQ</sequence>
<dbReference type="SUPFAM" id="SSF51735">
    <property type="entry name" value="NAD(P)-binding Rossmann-fold domains"/>
    <property type="match status" value="1"/>
</dbReference>
<dbReference type="PANTHER" id="PTHR48079">
    <property type="entry name" value="PROTEIN YEEZ"/>
    <property type="match status" value="1"/>
</dbReference>
<feature type="region of interest" description="Disordered" evidence="1">
    <location>
        <begin position="16"/>
        <end position="42"/>
    </location>
</feature>
<comment type="caution">
    <text evidence="3">The sequence shown here is derived from an EMBL/GenBank/DDBJ whole genome shotgun (WGS) entry which is preliminary data.</text>
</comment>
<feature type="domain" description="NAD(P)-binding" evidence="2">
    <location>
        <begin position="54"/>
        <end position="141"/>
    </location>
</feature>
<reference evidence="3" key="1">
    <citation type="submission" date="2022-11" db="EMBL/GenBank/DDBJ databases">
        <title>Genome Sequence of Cubamyces cubensis.</title>
        <authorList>
            <person name="Buettner E."/>
        </authorList>
    </citation>
    <scope>NUCLEOTIDE SEQUENCE</scope>
    <source>
        <strain evidence="3">MPL-01</strain>
    </source>
</reference>
<dbReference type="Proteomes" id="UP001215151">
    <property type="component" value="Unassembled WGS sequence"/>
</dbReference>
<dbReference type="InterPro" id="IPR036291">
    <property type="entry name" value="NAD(P)-bd_dom_sf"/>
</dbReference>
<dbReference type="Gene3D" id="3.40.50.720">
    <property type="entry name" value="NAD(P)-binding Rossmann-like Domain"/>
    <property type="match status" value="1"/>
</dbReference>
<dbReference type="GO" id="GO:0005737">
    <property type="term" value="C:cytoplasm"/>
    <property type="evidence" value="ECO:0007669"/>
    <property type="project" value="TreeGrafter"/>
</dbReference>
<evidence type="ECO:0000259" key="2">
    <source>
        <dbReference type="Pfam" id="PF13460"/>
    </source>
</evidence>
<dbReference type="AlphaFoldDB" id="A0AAD7TZZ1"/>
<dbReference type="InterPro" id="IPR051783">
    <property type="entry name" value="NAD(P)-dependent_oxidoreduct"/>
</dbReference>
<protein>
    <recommendedName>
        <fullName evidence="2">NAD(P)-binding domain-containing protein</fullName>
    </recommendedName>
</protein>
<dbReference type="InterPro" id="IPR016040">
    <property type="entry name" value="NAD(P)-bd_dom"/>
</dbReference>
<evidence type="ECO:0000313" key="4">
    <source>
        <dbReference type="Proteomes" id="UP001215151"/>
    </source>
</evidence>
<name>A0AAD7TZZ1_9APHY</name>